<protein>
    <submittedName>
        <fullName evidence="2">Uncharacterized protein</fullName>
    </submittedName>
</protein>
<evidence type="ECO:0000313" key="2">
    <source>
        <dbReference type="EMBL" id="CAE7201886.1"/>
    </source>
</evidence>
<evidence type="ECO:0000313" key="3">
    <source>
        <dbReference type="Proteomes" id="UP000663827"/>
    </source>
</evidence>
<evidence type="ECO:0000256" key="1">
    <source>
        <dbReference type="SAM" id="MobiDB-lite"/>
    </source>
</evidence>
<reference evidence="2" key="1">
    <citation type="submission" date="2021-01" db="EMBL/GenBank/DDBJ databases">
        <authorList>
            <person name="Kaushik A."/>
        </authorList>
    </citation>
    <scope>NUCLEOTIDE SEQUENCE</scope>
    <source>
        <strain evidence="2">AG5</strain>
    </source>
</reference>
<gene>
    <name evidence="2" type="ORF">RDB_LOCUS139637</name>
</gene>
<proteinExistence type="predicted"/>
<accession>A0A8H3E9W1</accession>
<name>A0A8H3E9W1_9AGAM</name>
<feature type="compositionally biased region" description="Basic residues" evidence="1">
    <location>
        <begin position="1"/>
        <end position="24"/>
    </location>
</feature>
<dbReference type="Proteomes" id="UP000663827">
    <property type="component" value="Unassembled WGS sequence"/>
</dbReference>
<comment type="caution">
    <text evidence="2">The sequence shown here is derived from an EMBL/GenBank/DDBJ whole genome shotgun (WGS) entry which is preliminary data.</text>
</comment>
<dbReference type="EMBL" id="CAJNJQ010003615">
    <property type="protein sequence ID" value="CAE7201886.1"/>
    <property type="molecule type" value="Genomic_DNA"/>
</dbReference>
<feature type="region of interest" description="Disordered" evidence="1">
    <location>
        <begin position="1"/>
        <end position="31"/>
    </location>
</feature>
<dbReference type="AlphaFoldDB" id="A0A8H3E9W1"/>
<sequence>MPPVKQKKQLKTKGAKRHPYKHSRAKDEQVREGMKDTLYLYQITRKIPKSSVGRKVVSVEDVANGIRAL</sequence>
<organism evidence="2 3">
    <name type="scientific">Rhizoctonia solani</name>
    <dbReference type="NCBI Taxonomy" id="456999"/>
    <lineage>
        <taxon>Eukaryota</taxon>
        <taxon>Fungi</taxon>
        <taxon>Dikarya</taxon>
        <taxon>Basidiomycota</taxon>
        <taxon>Agaricomycotina</taxon>
        <taxon>Agaricomycetes</taxon>
        <taxon>Cantharellales</taxon>
        <taxon>Ceratobasidiaceae</taxon>
        <taxon>Rhizoctonia</taxon>
    </lineage>
</organism>